<keyword evidence="3" id="KW-1185">Reference proteome</keyword>
<evidence type="ECO:0000256" key="1">
    <source>
        <dbReference type="SAM" id="MobiDB-lite"/>
    </source>
</evidence>
<comment type="caution">
    <text evidence="2">The sequence shown here is derived from an EMBL/GenBank/DDBJ whole genome shotgun (WGS) entry which is preliminary data.</text>
</comment>
<evidence type="ECO:0000313" key="2">
    <source>
        <dbReference type="EMBL" id="KAL2063976.1"/>
    </source>
</evidence>
<name>A0ABR4C3N0_9HELO</name>
<feature type="region of interest" description="Disordered" evidence="1">
    <location>
        <begin position="18"/>
        <end position="73"/>
    </location>
</feature>
<dbReference type="EMBL" id="JAZHXI010000014">
    <property type="protein sequence ID" value="KAL2063976.1"/>
    <property type="molecule type" value="Genomic_DNA"/>
</dbReference>
<feature type="region of interest" description="Disordered" evidence="1">
    <location>
        <begin position="88"/>
        <end position="113"/>
    </location>
</feature>
<feature type="compositionally biased region" description="Acidic residues" evidence="1">
    <location>
        <begin position="237"/>
        <end position="249"/>
    </location>
</feature>
<feature type="compositionally biased region" description="Polar residues" evidence="1">
    <location>
        <begin position="205"/>
        <end position="217"/>
    </location>
</feature>
<feature type="compositionally biased region" description="Polar residues" evidence="1">
    <location>
        <begin position="180"/>
        <end position="195"/>
    </location>
</feature>
<accession>A0ABR4C3N0</accession>
<protein>
    <submittedName>
        <fullName evidence="2">Uncharacterized protein</fullName>
    </submittedName>
</protein>
<evidence type="ECO:0000313" key="3">
    <source>
        <dbReference type="Proteomes" id="UP001595075"/>
    </source>
</evidence>
<proteinExistence type="predicted"/>
<feature type="compositionally biased region" description="Low complexity" evidence="1">
    <location>
        <begin position="34"/>
        <end position="45"/>
    </location>
</feature>
<gene>
    <name evidence="2" type="ORF">VTL71DRAFT_4470</name>
</gene>
<dbReference type="Proteomes" id="UP001595075">
    <property type="component" value="Unassembled WGS sequence"/>
</dbReference>
<reference evidence="2 3" key="1">
    <citation type="journal article" date="2024" name="Commun. Biol.">
        <title>Comparative genomic analysis of thermophilic fungi reveals convergent evolutionary adaptations and gene losses.</title>
        <authorList>
            <person name="Steindorff A.S."/>
            <person name="Aguilar-Pontes M.V."/>
            <person name="Robinson A.J."/>
            <person name="Andreopoulos B."/>
            <person name="LaButti K."/>
            <person name="Kuo A."/>
            <person name="Mondo S."/>
            <person name="Riley R."/>
            <person name="Otillar R."/>
            <person name="Haridas S."/>
            <person name="Lipzen A."/>
            <person name="Grimwood J."/>
            <person name="Schmutz J."/>
            <person name="Clum A."/>
            <person name="Reid I.D."/>
            <person name="Moisan M.C."/>
            <person name="Butler G."/>
            <person name="Nguyen T.T.M."/>
            <person name="Dewar K."/>
            <person name="Conant G."/>
            <person name="Drula E."/>
            <person name="Henrissat B."/>
            <person name="Hansel C."/>
            <person name="Singer S."/>
            <person name="Hutchinson M.I."/>
            <person name="de Vries R.P."/>
            <person name="Natvig D.O."/>
            <person name="Powell A.J."/>
            <person name="Tsang A."/>
            <person name="Grigoriev I.V."/>
        </authorList>
    </citation>
    <scope>NUCLEOTIDE SEQUENCE [LARGE SCALE GENOMIC DNA]</scope>
    <source>
        <strain evidence="2 3">CBS 494.80</strain>
    </source>
</reference>
<organism evidence="2 3">
    <name type="scientific">Oculimacula yallundae</name>
    <dbReference type="NCBI Taxonomy" id="86028"/>
    <lineage>
        <taxon>Eukaryota</taxon>
        <taxon>Fungi</taxon>
        <taxon>Dikarya</taxon>
        <taxon>Ascomycota</taxon>
        <taxon>Pezizomycotina</taxon>
        <taxon>Leotiomycetes</taxon>
        <taxon>Helotiales</taxon>
        <taxon>Ploettnerulaceae</taxon>
        <taxon>Oculimacula</taxon>
    </lineage>
</organism>
<sequence>MAPVRDENQWTTVHELTVNDDCPGFEPDFNSTPSSGSSFTLEGSSDISEIGMRNETSLGRDTEASTSETAGLESPFRTHVKCDEDRFQNPVNSRAGAPRGEVNVPRSIRHPNTNAFQDIAPNLIKHRQIPRGFQQFQGADLLALFPEFFDVNPPSDVEEWVQRCESSGVGIPYLDSLGTETSAREAQQQNFVSEASRTRNRKDSQQYGSGPSNSDSSEPAYRQIDTQPQNKNRKLNDEEDEKEDNNDDS</sequence>
<feature type="region of interest" description="Disordered" evidence="1">
    <location>
        <begin position="180"/>
        <end position="249"/>
    </location>
</feature>